<evidence type="ECO:0000313" key="2">
    <source>
        <dbReference type="EMBL" id="CAK9183614.1"/>
    </source>
</evidence>
<evidence type="ECO:0000256" key="1">
    <source>
        <dbReference type="SAM" id="MobiDB-lite"/>
    </source>
</evidence>
<organism evidence="2 3">
    <name type="scientific">Ilex paraguariensis</name>
    <name type="common">yerba mate</name>
    <dbReference type="NCBI Taxonomy" id="185542"/>
    <lineage>
        <taxon>Eukaryota</taxon>
        <taxon>Viridiplantae</taxon>
        <taxon>Streptophyta</taxon>
        <taxon>Embryophyta</taxon>
        <taxon>Tracheophyta</taxon>
        <taxon>Spermatophyta</taxon>
        <taxon>Magnoliopsida</taxon>
        <taxon>eudicotyledons</taxon>
        <taxon>Gunneridae</taxon>
        <taxon>Pentapetalae</taxon>
        <taxon>asterids</taxon>
        <taxon>campanulids</taxon>
        <taxon>Aquifoliales</taxon>
        <taxon>Aquifoliaceae</taxon>
        <taxon>Ilex</taxon>
    </lineage>
</organism>
<feature type="region of interest" description="Disordered" evidence="1">
    <location>
        <begin position="1"/>
        <end position="30"/>
    </location>
</feature>
<protein>
    <submittedName>
        <fullName evidence="2">Uncharacterized protein</fullName>
    </submittedName>
</protein>
<name>A0ABC8URJ9_9AQUA</name>
<feature type="compositionally biased region" description="Basic and acidic residues" evidence="1">
    <location>
        <begin position="1"/>
        <end position="16"/>
    </location>
</feature>
<gene>
    <name evidence="2" type="ORF">ILEXP_LOCUS53891</name>
</gene>
<evidence type="ECO:0000313" key="3">
    <source>
        <dbReference type="Proteomes" id="UP001642360"/>
    </source>
</evidence>
<dbReference type="EMBL" id="CAUOFW020008703">
    <property type="protein sequence ID" value="CAK9183614.1"/>
    <property type="molecule type" value="Genomic_DNA"/>
</dbReference>
<proteinExistence type="predicted"/>
<reference evidence="2 3" key="1">
    <citation type="submission" date="2024-02" db="EMBL/GenBank/DDBJ databases">
        <authorList>
            <person name="Vignale AGUSTIN F."/>
            <person name="Sosa J E."/>
            <person name="Modenutti C."/>
        </authorList>
    </citation>
    <scope>NUCLEOTIDE SEQUENCE [LARGE SCALE GENOMIC DNA]</scope>
</reference>
<dbReference type="AlphaFoldDB" id="A0ABC8URJ9"/>
<accession>A0ABC8URJ9</accession>
<comment type="caution">
    <text evidence="2">The sequence shown here is derived from an EMBL/GenBank/DDBJ whole genome shotgun (WGS) entry which is preliminary data.</text>
</comment>
<dbReference type="Proteomes" id="UP001642360">
    <property type="component" value="Unassembled WGS sequence"/>
</dbReference>
<keyword evidence="3" id="KW-1185">Reference proteome</keyword>
<sequence>MATEQKEDPHTLQKEEEEKDFNLGSDESEAPFPLGVPSRVLYMLGTLRQVRRIASRNGWNWFVSVAARTGPPDSHTGLREPILCP</sequence>